<keyword evidence="3" id="KW-1185">Reference proteome</keyword>
<accession>A0A810MVA0</accession>
<dbReference type="InterPro" id="IPR000182">
    <property type="entry name" value="GNAT_dom"/>
</dbReference>
<proteinExistence type="predicted"/>
<organism evidence="2 3">
    <name type="scientific">Polymorphospora rubra</name>
    <dbReference type="NCBI Taxonomy" id="338584"/>
    <lineage>
        <taxon>Bacteria</taxon>
        <taxon>Bacillati</taxon>
        <taxon>Actinomycetota</taxon>
        <taxon>Actinomycetes</taxon>
        <taxon>Micromonosporales</taxon>
        <taxon>Micromonosporaceae</taxon>
        <taxon>Polymorphospora</taxon>
    </lineage>
</organism>
<dbReference type="KEGG" id="pry:Prubr_21370"/>
<dbReference type="PROSITE" id="PS51186">
    <property type="entry name" value="GNAT"/>
    <property type="match status" value="1"/>
</dbReference>
<evidence type="ECO:0000313" key="2">
    <source>
        <dbReference type="EMBL" id="BCJ65116.1"/>
    </source>
</evidence>
<dbReference type="EMBL" id="AP023359">
    <property type="protein sequence ID" value="BCJ65116.1"/>
    <property type="molecule type" value="Genomic_DNA"/>
</dbReference>
<name>A0A810MVA0_9ACTN</name>
<protein>
    <recommendedName>
        <fullName evidence="1">N-acetyltransferase domain-containing protein</fullName>
    </recommendedName>
</protein>
<reference evidence="2" key="1">
    <citation type="submission" date="2020-08" db="EMBL/GenBank/DDBJ databases">
        <title>Whole genome shotgun sequence of Polymorphospora rubra NBRC 101157.</title>
        <authorList>
            <person name="Komaki H."/>
            <person name="Tamura T."/>
        </authorList>
    </citation>
    <scope>NUCLEOTIDE SEQUENCE</scope>
    <source>
        <strain evidence="2">NBRC 101157</strain>
    </source>
</reference>
<dbReference type="InterPro" id="IPR016181">
    <property type="entry name" value="Acyl_CoA_acyltransferase"/>
</dbReference>
<evidence type="ECO:0000259" key="1">
    <source>
        <dbReference type="PROSITE" id="PS51186"/>
    </source>
</evidence>
<dbReference type="AlphaFoldDB" id="A0A810MVA0"/>
<feature type="domain" description="N-acetyltransferase" evidence="1">
    <location>
        <begin position="14"/>
        <end position="147"/>
    </location>
</feature>
<dbReference type="Proteomes" id="UP000680866">
    <property type="component" value="Chromosome"/>
</dbReference>
<sequence length="149" mass="17131">MNLTLIEKRQPDKGRFWLSFGESDEFRASWWNKGVQAPSSSSWFEVRDGDLEVARIELDDVVPIEEWAGVPRLGRIALEIQLIEVAASQRHQGIGTEIIRMLAAEFPDRRLVAFSETDRFWASLGWDRHDHAGEPERRRALYIQPASNA</sequence>
<dbReference type="RefSeq" id="WP_212824380.1">
    <property type="nucleotide sequence ID" value="NZ_AP023359.1"/>
</dbReference>
<dbReference type="SUPFAM" id="SSF55729">
    <property type="entry name" value="Acyl-CoA N-acyltransferases (Nat)"/>
    <property type="match status" value="1"/>
</dbReference>
<gene>
    <name evidence="2" type="ORF">Prubr_21370</name>
</gene>
<dbReference type="GO" id="GO:0016747">
    <property type="term" value="F:acyltransferase activity, transferring groups other than amino-acyl groups"/>
    <property type="evidence" value="ECO:0007669"/>
    <property type="project" value="InterPro"/>
</dbReference>
<evidence type="ECO:0000313" key="3">
    <source>
        <dbReference type="Proteomes" id="UP000680866"/>
    </source>
</evidence>